<dbReference type="Pfam" id="PF00582">
    <property type="entry name" value="Usp"/>
    <property type="match status" value="2"/>
</dbReference>
<dbReference type="RefSeq" id="WP_308717654.1">
    <property type="nucleotide sequence ID" value="NZ_JAVHUY010000056.1"/>
</dbReference>
<comment type="similarity">
    <text evidence="1">Belongs to the universal stress protein A family.</text>
</comment>
<organism evidence="4 5">
    <name type="scientific">Phytohabitans maris</name>
    <dbReference type="NCBI Taxonomy" id="3071409"/>
    <lineage>
        <taxon>Bacteria</taxon>
        <taxon>Bacillati</taxon>
        <taxon>Actinomycetota</taxon>
        <taxon>Actinomycetes</taxon>
        <taxon>Micromonosporales</taxon>
        <taxon>Micromonosporaceae</taxon>
    </lineage>
</organism>
<dbReference type="PANTHER" id="PTHR46268">
    <property type="entry name" value="STRESS RESPONSE PROTEIN NHAX"/>
    <property type="match status" value="1"/>
</dbReference>
<feature type="compositionally biased region" description="Low complexity" evidence="2">
    <location>
        <begin position="317"/>
        <end position="338"/>
    </location>
</feature>
<dbReference type="InterPro" id="IPR006016">
    <property type="entry name" value="UspA"/>
</dbReference>
<gene>
    <name evidence="4" type="ORF">RB614_38520</name>
</gene>
<name>A0ABU0ZTP6_9ACTN</name>
<dbReference type="InterPro" id="IPR014729">
    <property type="entry name" value="Rossmann-like_a/b/a_fold"/>
</dbReference>
<dbReference type="Gene3D" id="3.40.50.620">
    <property type="entry name" value="HUPs"/>
    <property type="match status" value="3"/>
</dbReference>
<feature type="domain" description="UspA" evidence="3">
    <location>
        <begin position="7"/>
        <end position="56"/>
    </location>
</feature>
<dbReference type="SUPFAM" id="SSF52402">
    <property type="entry name" value="Adenine nucleotide alpha hydrolases-like"/>
    <property type="match status" value="2"/>
</dbReference>
<evidence type="ECO:0000256" key="2">
    <source>
        <dbReference type="SAM" id="MobiDB-lite"/>
    </source>
</evidence>
<feature type="compositionally biased region" description="Polar residues" evidence="2">
    <location>
        <begin position="303"/>
        <end position="316"/>
    </location>
</feature>
<sequence>MPREPVREIVAGIDGSAGATAALDLAAAEAALRSAPLTLVHVTAGDRSGALPDAVARVRATRPDLTVHAERLGGDPATALASRSAGASLLVLGHDAYRRGRRGAPHTTGSVAATLLGLATVPVLVCPESPASAHGAGHPATAGASGPAAGTIGASGPVIGTIGASGPVAGTIGASGPVAGTIGASRPVAGTIGASRPVAGTIGASRPVAGTIGASRPVAGTIGASRPVAGTVGASRPVAGTVGASGPVAGLSGTGLSATGGAGDVVVGVDGTPGSGAALRFGFAEADLRHASLTAIHLWPSADDQSPSGLSASSQVPGDRSPGGESPSGRSPGGQSPSHWSTSGPRPDGRSTSFPGPDGRSADGLSAAEGAFLDLLETWSAKYPDVPVRLAVRHGLDAAIVLAAASRSARLVVVGGLAGPALSALVTRAACPVAVIPATA</sequence>
<feature type="compositionally biased region" description="Polar residues" evidence="2">
    <location>
        <begin position="339"/>
        <end position="354"/>
    </location>
</feature>
<evidence type="ECO:0000256" key="1">
    <source>
        <dbReference type="ARBA" id="ARBA00008791"/>
    </source>
</evidence>
<evidence type="ECO:0000313" key="4">
    <source>
        <dbReference type="EMBL" id="MDQ7910406.1"/>
    </source>
</evidence>
<evidence type="ECO:0000313" key="5">
    <source>
        <dbReference type="Proteomes" id="UP001230908"/>
    </source>
</evidence>
<feature type="domain" description="UspA" evidence="3">
    <location>
        <begin position="265"/>
        <end position="315"/>
    </location>
</feature>
<proteinExistence type="inferred from homology"/>
<protein>
    <submittedName>
        <fullName evidence="4">Universal stress protein</fullName>
    </submittedName>
</protein>
<keyword evidence="5" id="KW-1185">Reference proteome</keyword>
<dbReference type="PANTHER" id="PTHR46268:SF6">
    <property type="entry name" value="UNIVERSAL STRESS PROTEIN UP12"/>
    <property type="match status" value="1"/>
</dbReference>
<dbReference type="CDD" id="cd00293">
    <property type="entry name" value="USP-like"/>
    <property type="match status" value="1"/>
</dbReference>
<accession>A0ABU0ZTP6</accession>
<feature type="region of interest" description="Disordered" evidence="2">
    <location>
        <begin position="302"/>
        <end position="363"/>
    </location>
</feature>
<dbReference type="EMBL" id="JAVHUY010000056">
    <property type="protein sequence ID" value="MDQ7910406.1"/>
    <property type="molecule type" value="Genomic_DNA"/>
</dbReference>
<dbReference type="Proteomes" id="UP001230908">
    <property type="component" value="Unassembled WGS sequence"/>
</dbReference>
<reference evidence="4 5" key="1">
    <citation type="submission" date="2023-08" db="EMBL/GenBank/DDBJ databases">
        <title>Phytohabitans sansha sp. nov., isolated from marine sediment.</title>
        <authorList>
            <person name="Zhao Y."/>
            <person name="Yi K."/>
        </authorList>
    </citation>
    <scope>NUCLEOTIDE SEQUENCE [LARGE SCALE GENOMIC DNA]</scope>
    <source>
        <strain evidence="4 5">ZYX-F-186</strain>
    </source>
</reference>
<evidence type="ECO:0000259" key="3">
    <source>
        <dbReference type="Pfam" id="PF00582"/>
    </source>
</evidence>
<comment type="caution">
    <text evidence="4">The sequence shown here is derived from an EMBL/GenBank/DDBJ whole genome shotgun (WGS) entry which is preliminary data.</text>
</comment>